<evidence type="ECO:0000313" key="1">
    <source>
        <dbReference type="EMBL" id="EQC38139.1"/>
    </source>
</evidence>
<dbReference type="PANTHER" id="PTHR46586:SF3">
    <property type="entry name" value="ANKYRIN REPEAT-CONTAINING PROTEIN"/>
    <property type="match status" value="1"/>
</dbReference>
<gene>
    <name evidence="1" type="ORF">SDRG_04569</name>
</gene>
<dbReference type="InterPro" id="IPR052050">
    <property type="entry name" value="SecEffector_AnkRepeat"/>
</dbReference>
<dbReference type="STRING" id="1156394.T0QJD5"/>
<dbReference type="InterPro" id="IPR036770">
    <property type="entry name" value="Ankyrin_rpt-contain_sf"/>
</dbReference>
<dbReference type="InParanoid" id="T0QJD5"/>
<keyword evidence="2" id="KW-1185">Reference proteome</keyword>
<sequence length="585" mass="61183">MAAVLVNRDLLHLVSSFQDGVYPSLLRAASLLNAIPFLPSVLYRTKIAVSVATLCQLGEDVAPVLDDPRRLLACQPHLHVLVAAHACCIGHEATLAAFLAHAQPSAKLRGRLLDLAAACNHVSLVHLLLEAQSTPREGLVLAADHGHRALVPLLLPVCLSSVPTALEAAAAAGHFDIVCFLHTRSQLDLRASRALDKAAMHGHLDVVRYLHGHGYRATSAALDLAATHGHLATLSYLHAVRTEGWSRKALDGAAANGHLAVAQYLHAHQPNILCSPSALRMASANGHLEMVRYLYVSAPSAVLADGIDYAAANGHRGIVSLLLAQDDATFSAAAITEAARHGHGDLLAMLLKRAPSLVTDTALVAAAAKGHIEVVHALRVAAPQLPVDKAYVAAVTAGHTVLEALLAPCVSASTQAIALERAAAHGHLALVKVLLAVVAPSSLSVKALDAAAAGGHICVVAALHAAGAPCSTQALDSAARQGHLQVASFLIQHRTEGASMEAWDGAARRGHLAMLQLLHRHVFVRGGSFNALPDAARLGQTKVIRYLIEQDAAHCALLADALTNATAHEHDAVAAYLRQVISALR</sequence>
<evidence type="ECO:0000313" key="2">
    <source>
        <dbReference type="Proteomes" id="UP000030762"/>
    </source>
</evidence>
<accession>T0QJD5</accession>
<dbReference type="OMA" id="ACQPHLH"/>
<dbReference type="PANTHER" id="PTHR46586">
    <property type="entry name" value="ANKYRIN REPEAT-CONTAINING PROTEIN"/>
    <property type="match status" value="1"/>
</dbReference>
<dbReference type="OrthoDB" id="78142at2759"/>
<dbReference type="EMBL" id="JH767142">
    <property type="protein sequence ID" value="EQC38139.1"/>
    <property type="molecule type" value="Genomic_DNA"/>
</dbReference>
<dbReference type="InterPro" id="IPR002110">
    <property type="entry name" value="Ankyrin_rpt"/>
</dbReference>
<dbReference type="eggNOG" id="KOG4177">
    <property type="taxonomic scope" value="Eukaryota"/>
</dbReference>
<dbReference type="Pfam" id="PF12796">
    <property type="entry name" value="Ank_2"/>
    <property type="match status" value="1"/>
</dbReference>
<dbReference type="Proteomes" id="UP000030762">
    <property type="component" value="Unassembled WGS sequence"/>
</dbReference>
<dbReference type="Pfam" id="PF13637">
    <property type="entry name" value="Ank_4"/>
    <property type="match status" value="1"/>
</dbReference>
<dbReference type="VEuPathDB" id="FungiDB:SDRG_04569"/>
<protein>
    <submittedName>
        <fullName evidence="1">Uncharacterized protein</fullName>
    </submittedName>
</protein>
<organism evidence="1 2">
    <name type="scientific">Saprolegnia diclina (strain VS20)</name>
    <dbReference type="NCBI Taxonomy" id="1156394"/>
    <lineage>
        <taxon>Eukaryota</taxon>
        <taxon>Sar</taxon>
        <taxon>Stramenopiles</taxon>
        <taxon>Oomycota</taxon>
        <taxon>Saprolegniomycetes</taxon>
        <taxon>Saprolegniales</taxon>
        <taxon>Saprolegniaceae</taxon>
        <taxon>Saprolegnia</taxon>
    </lineage>
</organism>
<name>T0QJD5_SAPDV</name>
<dbReference type="RefSeq" id="XP_008608466.1">
    <property type="nucleotide sequence ID" value="XM_008610244.1"/>
</dbReference>
<proteinExistence type="predicted"/>
<dbReference type="SUPFAM" id="SSF48403">
    <property type="entry name" value="Ankyrin repeat"/>
    <property type="match status" value="2"/>
</dbReference>
<dbReference type="AlphaFoldDB" id="T0QJD5"/>
<reference evidence="1 2" key="1">
    <citation type="submission" date="2012-04" db="EMBL/GenBank/DDBJ databases">
        <title>The Genome Sequence of Saprolegnia declina VS20.</title>
        <authorList>
            <consortium name="The Broad Institute Genome Sequencing Platform"/>
            <person name="Russ C."/>
            <person name="Nusbaum C."/>
            <person name="Tyler B."/>
            <person name="van West P."/>
            <person name="Dieguez-Uribeondo J."/>
            <person name="de Bruijn I."/>
            <person name="Tripathy S."/>
            <person name="Jiang R."/>
            <person name="Young S.K."/>
            <person name="Zeng Q."/>
            <person name="Gargeya S."/>
            <person name="Fitzgerald M."/>
            <person name="Haas B."/>
            <person name="Abouelleil A."/>
            <person name="Alvarado L."/>
            <person name="Arachchi H.M."/>
            <person name="Berlin A."/>
            <person name="Chapman S.B."/>
            <person name="Goldberg J."/>
            <person name="Griggs A."/>
            <person name="Gujja S."/>
            <person name="Hansen M."/>
            <person name="Howarth C."/>
            <person name="Imamovic A."/>
            <person name="Larimer J."/>
            <person name="McCowen C."/>
            <person name="Montmayeur A."/>
            <person name="Murphy C."/>
            <person name="Neiman D."/>
            <person name="Pearson M."/>
            <person name="Priest M."/>
            <person name="Roberts A."/>
            <person name="Saif S."/>
            <person name="Shea T."/>
            <person name="Sisk P."/>
            <person name="Sykes S."/>
            <person name="Wortman J."/>
            <person name="Nusbaum C."/>
            <person name="Birren B."/>
        </authorList>
    </citation>
    <scope>NUCLEOTIDE SEQUENCE [LARGE SCALE GENOMIC DNA]</scope>
    <source>
        <strain evidence="1 2">VS20</strain>
    </source>
</reference>
<dbReference type="Gene3D" id="1.25.40.20">
    <property type="entry name" value="Ankyrin repeat-containing domain"/>
    <property type="match status" value="3"/>
</dbReference>
<dbReference type="SMART" id="SM00248">
    <property type="entry name" value="ANK"/>
    <property type="match status" value="9"/>
</dbReference>
<dbReference type="GeneID" id="19945296"/>